<comment type="similarity">
    <text evidence="1">Belongs to the paxM FAD-dependent monooxygenase family.</text>
</comment>
<dbReference type="InterPro" id="IPR050493">
    <property type="entry name" value="FAD-dep_Monooxygenase_BioMet"/>
</dbReference>
<evidence type="ECO:0000256" key="1">
    <source>
        <dbReference type="ARBA" id="ARBA00007992"/>
    </source>
</evidence>
<proteinExistence type="inferred from homology"/>
<dbReference type="Pfam" id="PF01494">
    <property type="entry name" value="FAD_binding_3"/>
    <property type="match status" value="1"/>
</dbReference>
<keyword evidence="4" id="KW-0560">Oxidoreductase</keyword>
<evidence type="ECO:0000259" key="6">
    <source>
        <dbReference type="Pfam" id="PF01494"/>
    </source>
</evidence>
<dbReference type="InterPro" id="IPR002938">
    <property type="entry name" value="FAD-bd"/>
</dbReference>
<feature type="domain" description="FAD-binding" evidence="6">
    <location>
        <begin position="303"/>
        <end position="344"/>
    </location>
</feature>
<dbReference type="SUPFAM" id="SSF54373">
    <property type="entry name" value="FAD-linked reductases, C-terminal domain"/>
    <property type="match status" value="1"/>
</dbReference>
<dbReference type="PANTHER" id="PTHR13789">
    <property type="entry name" value="MONOOXYGENASE"/>
    <property type="match status" value="1"/>
</dbReference>
<gene>
    <name evidence="7" type="ORF">PoMZ_05783</name>
</gene>
<evidence type="ECO:0000313" key="7">
    <source>
        <dbReference type="EMBL" id="QBZ64091.1"/>
    </source>
</evidence>
<evidence type="ECO:0000313" key="8">
    <source>
        <dbReference type="Proteomes" id="UP000294847"/>
    </source>
</evidence>
<evidence type="ECO:0000256" key="3">
    <source>
        <dbReference type="ARBA" id="ARBA00022827"/>
    </source>
</evidence>
<organism evidence="7 8">
    <name type="scientific">Pyricularia oryzae</name>
    <name type="common">Rice blast fungus</name>
    <name type="synonym">Magnaporthe oryzae</name>
    <dbReference type="NCBI Taxonomy" id="318829"/>
    <lineage>
        <taxon>Eukaryota</taxon>
        <taxon>Fungi</taxon>
        <taxon>Dikarya</taxon>
        <taxon>Ascomycota</taxon>
        <taxon>Pezizomycotina</taxon>
        <taxon>Sordariomycetes</taxon>
        <taxon>Sordariomycetidae</taxon>
        <taxon>Magnaporthales</taxon>
        <taxon>Pyriculariaceae</taxon>
        <taxon>Pyricularia</taxon>
    </lineage>
</organism>
<dbReference type="Pfam" id="PF13450">
    <property type="entry name" value="NAD_binding_8"/>
    <property type="match status" value="1"/>
</dbReference>
<protein>
    <recommendedName>
        <fullName evidence="6">FAD-binding domain-containing protein</fullName>
    </recommendedName>
</protein>
<keyword evidence="3" id="KW-0274">FAD</keyword>
<sequence>MTVDEPLKITIVGGGIGGLVTAIALRGPGRRITVLERSRMLREVGATISLQPNASRIIDSWGLAPFLEACKPLSDQAFMIRNAAGKLVNTMTFDRARFGADRVMYHRQDLHSALRRAAESTDRPGPPAVIRTACRVVGCDLEEGAVLLEGGEVVCGDVVVGADGIRSALRDVVVGKQCEIHPTGLTAYRIHLPRSIIETAVRDHGAPPEMGDLDRPGTTMILGHERRVLFGPARGGELYGGVCLVPDDQLLEALPGEAWNGAGSKKALLASFEGFPDWFLAMIKLVADEDIGLWQLRDIDPLDAWSKGRAILIGDAAHAMLPTQGQGASQAVEDAEALQAYLADLPARPTGDQMCEALRKVWEVRHQRATLIQNFSRAQGRQNAGADASGKVTMNPGEFLQFNCSYLGAKDWEVRMKEKKTGMEAFI</sequence>
<name>A0A4P7NP40_PYROR</name>
<evidence type="ECO:0000256" key="4">
    <source>
        <dbReference type="ARBA" id="ARBA00023002"/>
    </source>
</evidence>
<dbReference type="Proteomes" id="UP000294847">
    <property type="component" value="Chromosome 6"/>
</dbReference>
<dbReference type="GO" id="GO:0071949">
    <property type="term" value="F:FAD binding"/>
    <property type="evidence" value="ECO:0007669"/>
    <property type="project" value="InterPro"/>
</dbReference>
<dbReference type="InterPro" id="IPR036188">
    <property type="entry name" value="FAD/NAD-bd_sf"/>
</dbReference>
<reference evidence="7 8" key="1">
    <citation type="journal article" date="2019" name="Mol. Biol. Evol.">
        <title>Blast fungal genomes show frequent chromosomal changes, gene gains and losses, and effector gene turnover.</title>
        <authorList>
            <person name="Gomez Luciano L.B."/>
            <person name="Jason Tsai I."/>
            <person name="Chuma I."/>
            <person name="Tosa Y."/>
            <person name="Chen Y.H."/>
            <person name="Li J.Y."/>
            <person name="Li M.Y."/>
            <person name="Jade Lu M.Y."/>
            <person name="Nakayashiki H."/>
            <person name="Li W.H."/>
        </authorList>
    </citation>
    <scope>NUCLEOTIDE SEQUENCE [LARGE SCALE GENOMIC DNA]</scope>
    <source>
        <strain evidence="7">MZ5-1-6</strain>
    </source>
</reference>
<dbReference type="EMBL" id="CP034209">
    <property type="protein sequence ID" value="QBZ64091.1"/>
    <property type="molecule type" value="Genomic_DNA"/>
</dbReference>
<evidence type="ECO:0000256" key="5">
    <source>
        <dbReference type="ARBA" id="ARBA00023033"/>
    </source>
</evidence>
<keyword evidence="2" id="KW-0285">Flavoprotein</keyword>
<dbReference type="PANTHER" id="PTHR13789:SF314">
    <property type="entry name" value="FAD-BINDING DOMAIN-CONTAINING PROTEIN"/>
    <property type="match status" value="1"/>
</dbReference>
<dbReference type="PRINTS" id="PR00420">
    <property type="entry name" value="RNGMNOXGNASE"/>
</dbReference>
<dbReference type="SUPFAM" id="SSF51905">
    <property type="entry name" value="FAD/NAD(P)-binding domain"/>
    <property type="match status" value="1"/>
</dbReference>
<accession>A0A4P7NP40</accession>
<evidence type="ECO:0000256" key="2">
    <source>
        <dbReference type="ARBA" id="ARBA00022630"/>
    </source>
</evidence>
<dbReference type="GO" id="GO:0004497">
    <property type="term" value="F:monooxygenase activity"/>
    <property type="evidence" value="ECO:0007669"/>
    <property type="project" value="UniProtKB-KW"/>
</dbReference>
<dbReference type="AlphaFoldDB" id="A0A4P7NP40"/>
<keyword evidence="5" id="KW-0503">Monooxygenase</keyword>
<dbReference type="Gene3D" id="3.50.50.60">
    <property type="entry name" value="FAD/NAD(P)-binding domain"/>
    <property type="match status" value="1"/>
</dbReference>